<dbReference type="SMR" id="A0AAE9EPJ0"/>
<evidence type="ECO:0000256" key="4">
    <source>
        <dbReference type="ARBA" id="ARBA00022490"/>
    </source>
</evidence>
<reference evidence="9 11" key="1">
    <citation type="submission" date="2022-04" db="EMBL/GenBank/DDBJ databases">
        <title>Chromosome-level reference genomes for two strains of Caenorhabditis briggsae: an improved platform for comparative genomics.</title>
        <authorList>
            <person name="Stevens L."/>
            <person name="Andersen E."/>
        </authorList>
    </citation>
    <scope>NUCLEOTIDE SEQUENCE [LARGE SCALE GENOMIC DNA]</scope>
    <source>
        <strain evidence="9">VX34</strain>
        <tissue evidence="9">Whole-organism</tissue>
    </source>
</reference>
<evidence type="ECO:0000256" key="1">
    <source>
        <dbReference type="ARBA" id="ARBA00004496"/>
    </source>
</evidence>
<dbReference type="PANTHER" id="PTHR20903">
    <property type="entry name" value="PREFOLDIN SUBUNIT 1-RELATED"/>
    <property type="match status" value="1"/>
</dbReference>
<dbReference type="Gene3D" id="1.10.287.370">
    <property type="match status" value="1"/>
</dbReference>
<dbReference type="InterPro" id="IPR009053">
    <property type="entry name" value="Prefoldin"/>
</dbReference>
<evidence type="ECO:0000313" key="10">
    <source>
        <dbReference type="Proteomes" id="UP000827892"/>
    </source>
</evidence>
<dbReference type="InterPro" id="IPR002777">
    <property type="entry name" value="PFD_beta-like"/>
</dbReference>
<protein>
    <recommendedName>
        <fullName evidence="7">Probable prefoldin subunit 1</fullName>
    </recommendedName>
</protein>
<accession>A0AAE9EPJ0</accession>
<proteinExistence type="inferred from homology"/>
<gene>
    <name evidence="8" type="ORF">L3Y34_004216</name>
    <name evidence="9" type="ORF">L5515_011334</name>
</gene>
<organism evidence="9 11">
    <name type="scientific">Caenorhabditis briggsae</name>
    <dbReference type="NCBI Taxonomy" id="6238"/>
    <lineage>
        <taxon>Eukaryota</taxon>
        <taxon>Metazoa</taxon>
        <taxon>Ecdysozoa</taxon>
        <taxon>Nematoda</taxon>
        <taxon>Chromadorea</taxon>
        <taxon>Rhabditida</taxon>
        <taxon>Rhabditina</taxon>
        <taxon>Rhabditomorpha</taxon>
        <taxon>Rhabditoidea</taxon>
        <taxon>Rhabditidae</taxon>
        <taxon>Peloderinae</taxon>
        <taxon>Caenorhabditis</taxon>
    </lineage>
</organism>
<reference evidence="8 10" key="2">
    <citation type="submission" date="2022-05" db="EMBL/GenBank/DDBJ databases">
        <title>Chromosome-level reference genomes for two strains of Caenorhabditis briggsae: an improved platform for comparative genomics.</title>
        <authorList>
            <person name="Stevens L."/>
            <person name="Andersen E.C."/>
        </authorList>
    </citation>
    <scope>NUCLEOTIDE SEQUENCE [LARGE SCALE GENOMIC DNA]</scope>
    <source>
        <strain evidence="8">QX1410_ONT</strain>
        <tissue evidence="8">Whole-organism</tissue>
    </source>
</reference>
<evidence type="ECO:0000256" key="7">
    <source>
        <dbReference type="ARBA" id="ARBA00072490"/>
    </source>
</evidence>
<dbReference type="GO" id="GO:0008406">
    <property type="term" value="P:gonad development"/>
    <property type="evidence" value="ECO:0007669"/>
    <property type="project" value="EnsemblMetazoa"/>
</dbReference>
<dbReference type="EMBL" id="CP090894">
    <property type="protein sequence ID" value="ULT95332.1"/>
    <property type="molecule type" value="Genomic_DNA"/>
</dbReference>
<evidence type="ECO:0000313" key="9">
    <source>
        <dbReference type="EMBL" id="UMM28539.1"/>
    </source>
</evidence>
<dbReference type="EMBL" id="CP092623">
    <property type="protein sequence ID" value="UMM28539.1"/>
    <property type="molecule type" value="Genomic_DNA"/>
</dbReference>
<name>A0AAE9EPJ0_CAEBR</name>
<dbReference type="KEGG" id="cbr:CBG_06021"/>
<dbReference type="Pfam" id="PF01920">
    <property type="entry name" value="Prefoldin_2"/>
    <property type="match status" value="1"/>
</dbReference>
<comment type="subcellular location">
    <subcellularLocation>
        <location evidence="1">Cytoplasm</location>
    </subcellularLocation>
</comment>
<evidence type="ECO:0000256" key="6">
    <source>
        <dbReference type="ARBA" id="ARBA00057620"/>
    </source>
</evidence>
<dbReference type="OMA" id="QKMRISE"/>
<dbReference type="Proteomes" id="UP000829354">
    <property type="component" value="Chromosome IV"/>
</dbReference>
<dbReference type="GO" id="GO:0016272">
    <property type="term" value="C:prefoldin complex"/>
    <property type="evidence" value="ECO:0007669"/>
    <property type="project" value="InterPro"/>
</dbReference>
<dbReference type="Proteomes" id="UP000827892">
    <property type="component" value="Chromosome IV"/>
</dbReference>
<comment type="function">
    <text evidence="6">Binds specifically to cytosolic chaperonin (c-CPN) and transfers target proteins to it. Binds to nascent polypeptide chain and promotes folding in an environment in which there are many competing pathways for nonnative proteins. Has a role in gonadogenesis.</text>
</comment>
<evidence type="ECO:0000256" key="2">
    <source>
        <dbReference type="ARBA" id="ARBA00008045"/>
    </source>
</evidence>
<dbReference type="AlphaFoldDB" id="A0AAE9EPJ0"/>
<dbReference type="SUPFAM" id="SSF46579">
    <property type="entry name" value="Prefoldin"/>
    <property type="match status" value="1"/>
</dbReference>
<keyword evidence="4" id="KW-0963">Cytoplasm</keyword>
<sequence>MADEEISKAFRDLQFKTNETRMRIVQGEQNKKVNHQKMRISESTKRNLIGLNEDLKYYRSVGRMFLLTDKASEIARHETEAKQSKDKIEAIDKQKEYLEKGLVEAESNLRELIQSRR</sequence>
<evidence type="ECO:0000256" key="5">
    <source>
        <dbReference type="ARBA" id="ARBA00023186"/>
    </source>
</evidence>
<evidence type="ECO:0000313" key="11">
    <source>
        <dbReference type="Proteomes" id="UP000829354"/>
    </source>
</evidence>
<keyword evidence="11" id="KW-1185">Reference proteome</keyword>
<dbReference type="GO" id="GO:0051082">
    <property type="term" value="F:unfolded protein binding"/>
    <property type="evidence" value="ECO:0007669"/>
    <property type="project" value="InterPro"/>
</dbReference>
<dbReference type="FunFam" id="1.10.287.370:FF:000035">
    <property type="entry name" value="Probable prefoldin subunit 1"/>
    <property type="match status" value="1"/>
</dbReference>
<dbReference type="GO" id="GO:0005737">
    <property type="term" value="C:cytoplasm"/>
    <property type="evidence" value="ECO:0007669"/>
    <property type="project" value="UniProtKB-SubCell"/>
</dbReference>
<evidence type="ECO:0000256" key="3">
    <source>
        <dbReference type="ARBA" id="ARBA00011695"/>
    </source>
</evidence>
<dbReference type="PANTHER" id="PTHR20903:SF0">
    <property type="entry name" value="PREFOLDIN SUBUNIT 1"/>
    <property type="match status" value="1"/>
</dbReference>
<evidence type="ECO:0000313" key="8">
    <source>
        <dbReference type="EMBL" id="ULT95332.1"/>
    </source>
</evidence>
<dbReference type="GO" id="GO:0006457">
    <property type="term" value="P:protein folding"/>
    <property type="evidence" value="ECO:0007669"/>
    <property type="project" value="InterPro"/>
</dbReference>
<comment type="similarity">
    <text evidence="2">Belongs to the prefoldin subunit beta family.</text>
</comment>
<comment type="subunit">
    <text evidence="3">Heterohexamer of two PFD-alpha type and four PFD-beta type subunits.</text>
</comment>
<keyword evidence="5" id="KW-0143">Chaperone</keyword>